<comment type="caution">
    <text evidence="2">The sequence shown here is derived from an EMBL/GenBank/DDBJ whole genome shotgun (WGS) entry which is preliminary data.</text>
</comment>
<proteinExistence type="predicted"/>
<dbReference type="InterPro" id="IPR040256">
    <property type="entry name" value="At4g02000-like"/>
</dbReference>
<dbReference type="EMBL" id="JAGKQM010000015">
    <property type="protein sequence ID" value="KAH0879528.1"/>
    <property type="molecule type" value="Genomic_DNA"/>
</dbReference>
<keyword evidence="3" id="KW-1185">Reference proteome</keyword>
<dbReference type="Proteomes" id="UP000824890">
    <property type="component" value="Unassembled WGS sequence"/>
</dbReference>
<evidence type="ECO:0008006" key="4">
    <source>
        <dbReference type="Google" id="ProtNLM"/>
    </source>
</evidence>
<accession>A0ABQ7ZH33</accession>
<feature type="compositionally biased region" description="Polar residues" evidence="1">
    <location>
        <begin position="275"/>
        <end position="287"/>
    </location>
</feature>
<reference evidence="2 3" key="1">
    <citation type="submission" date="2021-05" db="EMBL/GenBank/DDBJ databases">
        <title>Genome Assembly of Synthetic Allotetraploid Brassica napus Reveals Homoeologous Exchanges between Subgenomes.</title>
        <authorList>
            <person name="Davis J.T."/>
        </authorList>
    </citation>
    <scope>NUCLEOTIDE SEQUENCE [LARGE SCALE GENOMIC DNA]</scope>
    <source>
        <strain evidence="3">cv. Da-Ae</strain>
        <tissue evidence="2">Seedling</tissue>
    </source>
</reference>
<evidence type="ECO:0000256" key="1">
    <source>
        <dbReference type="SAM" id="MobiDB-lite"/>
    </source>
</evidence>
<organism evidence="2 3">
    <name type="scientific">Brassica napus</name>
    <name type="common">Rape</name>
    <dbReference type="NCBI Taxonomy" id="3708"/>
    <lineage>
        <taxon>Eukaryota</taxon>
        <taxon>Viridiplantae</taxon>
        <taxon>Streptophyta</taxon>
        <taxon>Embryophyta</taxon>
        <taxon>Tracheophyta</taxon>
        <taxon>Spermatophyta</taxon>
        <taxon>Magnoliopsida</taxon>
        <taxon>eudicotyledons</taxon>
        <taxon>Gunneridae</taxon>
        <taxon>Pentapetalae</taxon>
        <taxon>rosids</taxon>
        <taxon>malvids</taxon>
        <taxon>Brassicales</taxon>
        <taxon>Brassicaceae</taxon>
        <taxon>Brassiceae</taxon>
        <taxon>Brassica</taxon>
    </lineage>
</organism>
<sequence>QSLTLDRSLSSGCDRLDLLSKQYSCLSLHAIHLRSHPLDLQITKQRLTSYAVSLRYCWLRAKVNVLYTRTTMMNLSYFRIWLTTTSSNSLQDLKFQKKQNVERLIVAIPEQWGMSDKISAYDLGNDLNSVLSQGHFHHNYCMFVLVQWETIQQQGIPLHLCTEQNLEAIGDRLGKLESTDRVEGRIKVTMDLTKPLKFTRKLQTRKKEDITIKLFYLFKHCSTCGLMTHENQDWLPKKHVLNQTVPLENVFYRVRPPRQDGPSRGNVERGKDETSYMSLNDGSSSTLRVQRSSHSSRVHRVNNSRYNPYSYVRNKGHEYRIPVREQVWKEKQQPLRTVKPAKKRMDMDTVRTYSSPKKNFGNRGKSVVALLDRSQNYKRDDMNVTYRDGTGSGKSTVEGGTADDLIPPYDALKIDALSEQEQDEEEQLVDADMKDAPVGNELMVLEEDDLLEEDLNQIENQELIELDRSQPLLASEHDNSILMIEAKEKTVDDDTGEDYAKALTRSSTRSLFSTSQAVSRRASPRINDKPKTAQGSGARGQRGHQQATALRRSKTLFYY</sequence>
<feature type="region of interest" description="Disordered" evidence="1">
    <location>
        <begin position="255"/>
        <end position="298"/>
    </location>
</feature>
<evidence type="ECO:0000313" key="3">
    <source>
        <dbReference type="Proteomes" id="UP000824890"/>
    </source>
</evidence>
<feature type="non-terminal residue" evidence="2">
    <location>
        <position position="1"/>
    </location>
</feature>
<dbReference type="PANTHER" id="PTHR31286:SF162">
    <property type="entry name" value="DUF4283 DOMAIN-CONTAINING PROTEIN-RELATED"/>
    <property type="match status" value="1"/>
</dbReference>
<evidence type="ECO:0000313" key="2">
    <source>
        <dbReference type="EMBL" id="KAH0879528.1"/>
    </source>
</evidence>
<dbReference type="PANTHER" id="PTHR31286">
    <property type="entry name" value="GLYCINE-RICH CELL WALL STRUCTURAL PROTEIN 1.8-LIKE"/>
    <property type="match status" value="1"/>
</dbReference>
<feature type="region of interest" description="Disordered" evidence="1">
    <location>
        <begin position="512"/>
        <end position="547"/>
    </location>
</feature>
<name>A0ABQ7ZH33_BRANA</name>
<protein>
    <recommendedName>
        <fullName evidence="4">Zinc knuckle CX2CX4HX4C domain-containing protein</fullName>
    </recommendedName>
</protein>
<gene>
    <name evidence="2" type="ORF">HID58_066922</name>
</gene>